<dbReference type="InterPro" id="IPR009288">
    <property type="entry name" value="AIG2-like_dom"/>
</dbReference>
<dbReference type="Gene3D" id="3.10.490.10">
    <property type="entry name" value="Gamma-glutamyl cyclotransferase-like"/>
    <property type="match status" value="1"/>
</dbReference>
<accession>A0A5A9ZTE1</accession>
<dbReference type="EMBL" id="VINQ01000002">
    <property type="protein sequence ID" value="KAA0920389.1"/>
    <property type="molecule type" value="Genomic_DNA"/>
</dbReference>
<evidence type="ECO:0000313" key="2">
    <source>
        <dbReference type="EMBL" id="KAA0920389.1"/>
    </source>
</evidence>
<dbReference type="GO" id="GO:0016740">
    <property type="term" value="F:transferase activity"/>
    <property type="evidence" value="ECO:0007669"/>
    <property type="project" value="UniProtKB-KW"/>
</dbReference>
<keyword evidence="3" id="KW-1185">Reference proteome</keyword>
<dbReference type="SUPFAM" id="SSF110857">
    <property type="entry name" value="Gamma-glutamyl cyclotransferase-like"/>
    <property type="match status" value="1"/>
</dbReference>
<comment type="caution">
    <text evidence="2">The sequence shown here is derived from an EMBL/GenBank/DDBJ whole genome shotgun (WGS) entry which is preliminary data.</text>
</comment>
<evidence type="ECO:0000313" key="3">
    <source>
        <dbReference type="Proteomes" id="UP000325291"/>
    </source>
</evidence>
<proteinExistence type="predicted"/>
<dbReference type="InterPro" id="IPR013024">
    <property type="entry name" value="GGCT-like"/>
</dbReference>
<dbReference type="Pfam" id="PF06094">
    <property type="entry name" value="GGACT"/>
    <property type="match status" value="1"/>
</dbReference>
<dbReference type="CDD" id="cd06661">
    <property type="entry name" value="GGCT_like"/>
    <property type="match status" value="1"/>
</dbReference>
<feature type="domain" description="Gamma-glutamylcyclotransferase AIG2-like" evidence="1">
    <location>
        <begin position="10"/>
        <end position="105"/>
    </location>
</feature>
<keyword evidence="2" id="KW-0808">Transferase</keyword>
<sequence length="194" mass="21919">MTTHEGAFFFGYGSLVNLSTHDYADAHPARARGWRRAWRHTQLRPVAFLTALPDPGSTIDGMIAHVPGDDWSALDEREHAYARVAVPDDIDHPLPHRIDVAIYSIPHDAHGRPDAAHPVLMSYLDVVVQGYLQQFGEAGARRFFDSTSGWDAPVMDDRESPVYPRHRLLAPSERDFVDAELRRLKVRIIDQHPV</sequence>
<evidence type="ECO:0000259" key="1">
    <source>
        <dbReference type="Pfam" id="PF06094"/>
    </source>
</evidence>
<dbReference type="Proteomes" id="UP000325291">
    <property type="component" value="Unassembled WGS sequence"/>
</dbReference>
<gene>
    <name evidence="2" type="ORF">FLO80_04580</name>
</gene>
<organism evidence="2 3">
    <name type="scientific">Aquicoccus porphyridii</name>
    <dbReference type="NCBI Taxonomy" id="1852029"/>
    <lineage>
        <taxon>Bacteria</taxon>
        <taxon>Pseudomonadati</taxon>
        <taxon>Pseudomonadota</taxon>
        <taxon>Alphaproteobacteria</taxon>
        <taxon>Rhodobacterales</taxon>
        <taxon>Paracoccaceae</taxon>
        <taxon>Aquicoccus</taxon>
    </lineage>
</organism>
<name>A0A5A9ZTE1_9RHOB</name>
<protein>
    <submittedName>
        <fullName evidence="2">Gamma-glutamylcyclotransferase</fullName>
    </submittedName>
</protein>
<dbReference type="AlphaFoldDB" id="A0A5A9ZTE1"/>
<reference evidence="2 3" key="1">
    <citation type="submission" date="2019-07" db="EMBL/GenBank/DDBJ databases">
        <title>Aquicoccus porphyridii gen. nov., sp. nov., isolated from a small marine red alga, Porphyridium marinum.</title>
        <authorList>
            <person name="Liu L."/>
        </authorList>
    </citation>
    <scope>NUCLEOTIDE SEQUENCE [LARGE SCALE GENOMIC DNA]</scope>
    <source>
        <strain evidence="2 3">L1 8-17</strain>
    </source>
</reference>
<dbReference type="InterPro" id="IPR036568">
    <property type="entry name" value="GGCT-like_sf"/>
</dbReference>
<dbReference type="RefSeq" id="WP_111364067.1">
    <property type="nucleotide sequence ID" value="NZ_VINQ01000002.1"/>
</dbReference>